<evidence type="ECO:0000313" key="2">
    <source>
        <dbReference type="Proteomes" id="UP001157502"/>
    </source>
</evidence>
<dbReference type="EMBL" id="CM055749">
    <property type="protein sequence ID" value="KAJ7994655.1"/>
    <property type="molecule type" value="Genomic_DNA"/>
</dbReference>
<name>A0ACC2FTU8_DALPE</name>
<sequence length="100" mass="10457">MSSKASAAQTGSLIWASDHLSQEAMGQSGVAGRGRTTADRIRISQKHNYEAMPAVVNNIFRLGCTGSGSQAFRRGGGQAKPSNPEEPVGRGDGNQAHKCT</sequence>
<reference evidence="1" key="1">
    <citation type="submission" date="2021-05" db="EMBL/GenBank/DDBJ databases">
        <authorList>
            <person name="Pan Q."/>
            <person name="Jouanno E."/>
            <person name="Zahm M."/>
            <person name="Klopp C."/>
            <person name="Cabau C."/>
            <person name="Louis A."/>
            <person name="Berthelot C."/>
            <person name="Parey E."/>
            <person name="Roest Crollius H."/>
            <person name="Montfort J."/>
            <person name="Robinson-Rechavi M."/>
            <person name="Bouchez O."/>
            <person name="Lampietro C."/>
            <person name="Lopez Roques C."/>
            <person name="Donnadieu C."/>
            <person name="Postlethwait J."/>
            <person name="Bobe J."/>
            <person name="Dillon D."/>
            <person name="Chandos A."/>
            <person name="von Hippel F."/>
            <person name="Guiguen Y."/>
        </authorList>
    </citation>
    <scope>NUCLEOTIDE SEQUENCE</scope>
    <source>
        <strain evidence="1">YG-Jan2019</strain>
    </source>
</reference>
<proteinExistence type="predicted"/>
<keyword evidence="2" id="KW-1185">Reference proteome</keyword>
<dbReference type="Proteomes" id="UP001157502">
    <property type="component" value="Chromosome 22"/>
</dbReference>
<evidence type="ECO:0000313" key="1">
    <source>
        <dbReference type="EMBL" id="KAJ7994655.1"/>
    </source>
</evidence>
<gene>
    <name evidence="1" type="ORF">DPEC_G00251730</name>
</gene>
<comment type="caution">
    <text evidence="1">The sequence shown here is derived from an EMBL/GenBank/DDBJ whole genome shotgun (WGS) entry which is preliminary data.</text>
</comment>
<protein>
    <submittedName>
        <fullName evidence="1">Uncharacterized protein</fullName>
    </submittedName>
</protein>
<organism evidence="1 2">
    <name type="scientific">Dallia pectoralis</name>
    <name type="common">Alaska blackfish</name>
    <dbReference type="NCBI Taxonomy" id="75939"/>
    <lineage>
        <taxon>Eukaryota</taxon>
        <taxon>Metazoa</taxon>
        <taxon>Chordata</taxon>
        <taxon>Craniata</taxon>
        <taxon>Vertebrata</taxon>
        <taxon>Euteleostomi</taxon>
        <taxon>Actinopterygii</taxon>
        <taxon>Neopterygii</taxon>
        <taxon>Teleostei</taxon>
        <taxon>Protacanthopterygii</taxon>
        <taxon>Esociformes</taxon>
        <taxon>Umbridae</taxon>
        <taxon>Dallia</taxon>
    </lineage>
</organism>
<accession>A0ACC2FTU8</accession>